<keyword evidence="2" id="KW-1185">Reference proteome</keyword>
<reference evidence="1 2" key="1">
    <citation type="journal article" date="2012" name="J. Bacteriol.">
        <title>Genome Sequence of n-Alkane-Degrading Hydrocarboniphaga effusa Strain AP103T (ATCC BAA-332T).</title>
        <authorList>
            <person name="Chang H.K."/>
            <person name="Zylstra G.J."/>
            <person name="Chae J.C."/>
        </authorList>
    </citation>
    <scope>NUCLEOTIDE SEQUENCE [LARGE SCALE GENOMIC DNA]</scope>
    <source>
        <strain evidence="1 2">AP103</strain>
    </source>
</reference>
<dbReference type="AlphaFoldDB" id="I8T4P7"/>
<evidence type="ECO:0000313" key="1">
    <source>
        <dbReference type="EMBL" id="EIT68905.1"/>
    </source>
</evidence>
<dbReference type="RefSeq" id="WP_007185430.1">
    <property type="nucleotide sequence ID" value="NZ_AKGD01000002.1"/>
</dbReference>
<gene>
    <name evidence="1" type="ORF">WQQ_24870</name>
</gene>
<evidence type="ECO:0000313" key="2">
    <source>
        <dbReference type="Proteomes" id="UP000003704"/>
    </source>
</evidence>
<organism evidence="1 2">
    <name type="scientific">Hydrocarboniphaga effusa AP103</name>
    <dbReference type="NCBI Taxonomy" id="1172194"/>
    <lineage>
        <taxon>Bacteria</taxon>
        <taxon>Pseudomonadati</taxon>
        <taxon>Pseudomonadota</taxon>
        <taxon>Gammaproteobacteria</taxon>
        <taxon>Nevskiales</taxon>
        <taxon>Nevskiaceae</taxon>
        <taxon>Hydrocarboniphaga</taxon>
    </lineage>
</organism>
<comment type="caution">
    <text evidence="1">The sequence shown here is derived from an EMBL/GenBank/DDBJ whole genome shotgun (WGS) entry which is preliminary data.</text>
</comment>
<name>I8T4P7_9GAMM</name>
<evidence type="ECO:0008006" key="3">
    <source>
        <dbReference type="Google" id="ProtNLM"/>
    </source>
</evidence>
<accession>I8T4P7</accession>
<proteinExistence type="predicted"/>
<protein>
    <recommendedName>
        <fullName evidence="3">HIRAN domain-containing protein</fullName>
    </recommendedName>
</protein>
<sequence length="140" mass="15393">MNSLVIFGVLSTALLAAAIFRRYVYVPSLPASGRCTLVIDRLVHYQLPLTVMARGLRYADRGLPKTARLIPEGESHAAPVRVEIEGHVVGYLHAADAQRYRASLAASRRAVRAYKCRSEIRGGEGDSYSVWLDLPQPVMG</sequence>
<dbReference type="EMBL" id="AKGD01000002">
    <property type="protein sequence ID" value="EIT68905.1"/>
    <property type="molecule type" value="Genomic_DNA"/>
</dbReference>
<dbReference type="Proteomes" id="UP000003704">
    <property type="component" value="Unassembled WGS sequence"/>
</dbReference>